<dbReference type="Pfam" id="PF14703">
    <property type="entry name" value="PHM7_cyt"/>
    <property type="match status" value="2"/>
</dbReference>
<feature type="compositionally biased region" description="Basic residues" evidence="7">
    <location>
        <begin position="810"/>
        <end position="819"/>
    </location>
</feature>
<protein>
    <submittedName>
        <fullName evidence="12">DEKNAAC103675</fullName>
    </submittedName>
</protein>
<feature type="transmembrane region" description="Helical" evidence="8">
    <location>
        <begin position="632"/>
        <end position="648"/>
    </location>
</feature>
<feature type="compositionally biased region" description="Basic and acidic residues" evidence="7">
    <location>
        <begin position="880"/>
        <end position="900"/>
    </location>
</feature>
<evidence type="ECO:0000256" key="5">
    <source>
        <dbReference type="ARBA" id="ARBA00022989"/>
    </source>
</evidence>
<evidence type="ECO:0000256" key="8">
    <source>
        <dbReference type="SAM" id="Phobius"/>
    </source>
</evidence>
<evidence type="ECO:0000313" key="13">
    <source>
        <dbReference type="Proteomes" id="UP000290900"/>
    </source>
</evidence>
<gene>
    <name evidence="12" type="ORF">BRENAR_LOCUS3188</name>
</gene>
<feature type="domain" description="CSC1/OSCA1-like 7TM region" evidence="9">
    <location>
        <begin position="416"/>
        <end position="688"/>
    </location>
</feature>
<accession>A0A448YNJ7</accession>
<keyword evidence="13" id="KW-1185">Reference proteome</keyword>
<evidence type="ECO:0000256" key="1">
    <source>
        <dbReference type="ARBA" id="ARBA00004141"/>
    </source>
</evidence>
<dbReference type="Pfam" id="PF13967">
    <property type="entry name" value="RSN1_TM"/>
    <property type="match status" value="1"/>
</dbReference>
<dbReference type="PANTHER" id="PTHR13018">
    <property type="entry name" value="PROBABLE MEMBRANE PROTEIN DUF221-RELATED"/>
    <property type="match status" value="1"/>
</dbReference>
<dbReference type="InterPro" id="IPR003864">
    <property type="entry name" value="CSC1/OSCA1-like_7TM"/>
</dbReference>
<dbReference type="GO" id="GO:0005886">
    <property type="term" value="C:plasma membrane"/>
    <property type="evidence" value="ECO:0007669"/>
    <property type="project" value="TreeGrafter"/>
</dbReference>
<dbReference type="EMBL" id="CAACVR010000023">
    <property type="protein sequence ID" value="VEU22457.1"/>
    <property type="molecule type" value="Genomic_DNA"/>
</dbReference>
<feature type="region of interest" description="Disordered" evidence="7">
    <location>
        <begin position="803"/>
        <end position="826"/>
    </location>
</feature>
<dbReference type="InParanoid" id="A0A448YNJ7"/>
<dbReference type="Pfam" id="PF02714">
    <property type="entry name" value="RSN1_7TM"/>
    <property type="match status" value="1"/>
</dbReference>
<evidence type="ECO:0000256" key="2">
    <source>
        <dbReference type="ARBA" id="ARBA00007779"/>
    </source>
</evidence>
<dbReference type="AlphaFoldDB" id="A0A448YNJ7"/>
<feature type="transmembrane region" description="Helical" evidence="8">
    <location>
        <begin position="511"/>
        <end position="534"/>
    </location>
</feature>
<feature type="domain" description="CSC1/OSCA1-like N-terminal transmembrane" evidence="10">
    <location>
        <begin position="20"/>
        <end position="168"/>
    </location>
</feature>
<feature type="transmembrane region" description="Helical" evidence="8">
    <location>
        <begin position="695"/>
        <end position="715"/>
    </location>
</feature>
<keyword evidence="4 8" id="KW-0812">Transmembrane</keyword>
<feature type="transmembrane region" description="Helical" evidence="8">
    <location>
        <begin position="102"/>
        <end position="125"/>
    </location>
</feature>
<feature type="transmembrane region" description="Helical" evidence="8">
    <location>
        <begin position="606"/>
        <end position="626"/>
    </location>
</feature>
<feature type="transmembrane region" description="Helical" evidence="8">
    <location>
        <begin position="418"/>
        <end position="437"/>
    </location>
</feature>
<feature type="transmembrane region" description="Helical" evidence="8">
    <location>
        <begin position="20"/>
        <end position="41"/>
    </location>
</feature>
<dbReference type="InterPro" id="IPR032880">
    <property type="entry name" value="CSC1/OSCA1-like_N"/>
</dbReference>
<dbReference type="Proteomes" id="UP000290900">
    <property type="component" value="Unassembled WGS sequence"/>
</dbReference>
<keyword evidence="3" id="KW-0813">Transport</keyword>
<comment type="subcellular location">
    <subcellularLocation>
        <location evidence="1">Membrane</location>
        <topology evidence="1">Multi-pass membrane protein</topology>
    </subcellularLocation>
</comment>
<feature type="transmembrane region" description="Helical" evidence="8">
    <location>
        <begin position="669"/>
        <end position="689"/>
    </location>
</feature>
<evidence type="ECO:0000313" key="12">
    <source>
        <dbReference type="EMBL" id="VEU22457.1"/>
    </source>
</evidence>
<keyword evidence="6 8" id="KW-0472">Membrane</keyword>
<reference evidence="12 13" key="1">
    <citation type="submission" date="2018-12" db="EMBL/GenBank/DDBJ databases">
        <authorList>
            <person name="Tiukova I."/>
            <person name="Dainat J."/>
        </authorList>
    </citation>
    <scope>NUCLEOTIDE SEQUENCE [LARGE SCALE GENOMIC DNA]</scope>
</reference>
<proteinExistence type="inferred from homology"/>
<feature type="domain" description="CSC1/OSCA1-like cytosolic" evidence="11">
    <location>
        <begin position="188"/>
        <end position="248"/>
    </location>
</feature>
<name>A0A448YNJ7_BRENA</name>
<dbReference type="STRING" id="13370.A0A448YNJ7"/>
<evidence type="ECO:0000256" key="4">
    <source>
        <dbReference type="ARBA" id="ARBA00022692"/>
    </source>
</evidence>
<evidence type="ECO:0000259" key="11">
    <source>
        <dbReference type="Pfam" id="PF14703"/>
    </source>
</evidence>
<evidence type="ECO:0000256" key="6">
    <source>
        <dbReference type="ARBA" id="ARBA00023136"/>
    </source>
</evidence>
<organism evidence="12 13">
    <name type="scientific">Brettanomyces naardenensis</name>
    <name type="common">Yeast</name>
    <dbReference type="NCBI Taxonomy" id="13370"/>
    <lineage>
        <taxon>Eukaryota</taxon>
        <taxon>Fungi</taxon>
        <taxon>Dikarya</taxon>
        <taxon>Ascomycota</taxon>
        <taxon>Saccharomycotina</taxon>
        <taxon>Pichiomycetes</taxon>
        <taxon>Pichiales</taxon>
        <taxon>Pichiaceae</taxon>
        <taxon>Brettanomyces</taxon>
    </lineage>
</organism>
<evidence type="ECO:0000256" key="3">
    <source>
        <dbReference type="ARBA" id="ARBA00022448"/>
    </source>
</evidence>
<feature type="transmembrane region" description="Helical" evidence="8">
    <location>
        <begin position="554"/>
        <end position="573"/>
    </location>
</feature>
<feature type="transmembrane region" description="Helical" evidence="8">
    <location>
        <begin position="466"/>
        <end position="490"/>
    </location>
</feature>
<feature type="domain" description="CSC1/OSCA1-like cytosolic" evidence="11">
    <location>
        <begin position="301"/>
        <end position="403"/>
    </location>
</feature>
<feature type="transmembrane region" description="Helical" evidence="8">
    <location>
        <begin position="145"/>
        <end position="166"/>
    </location>
</feature>
<keyword evidence="5 8" id="KW-1133">Transmembrane helix</keyword>
<sequence length="900" mass="103843">MSLDSEPPPYDPRAKTQMVFLFQLFICAGLGSFIFVLFCILRRHFPVMYTIRPFRNRKIKMLPDSLFGWLSILYKISTEEVLQVAGLDAYVFLRFFRMCVKILIVMAILGFFIMSPVRYLLTGHFDRDESVMKRPTPSEPSDPPSYLLVCTAFTYIFTGIVYYFMFWETKHIIRVRQRFLGSQKSLTDRTIMITNVPKGMRDEKTLKSHIEALDVGAVDTVILARDYRPLAKLFESRKEIISKLELLYSQFYGIDVRLWYRHRTPSATLHVHREMRPPGRDDIVYSPDIDADTMSSGGYTSFLSALDRHGNPKKRPTHRIGGHFGGLFGKKVDSFDYYSRKLISLDGKIRHTKASVSFRPIPFAFVSMKSITAAQMAAQALFSPNPMQLETCLAPAPFDISWKSLLFSARSVFVRRNVIELICIGFSALLIIPIRYITSLMNVESIKKLWPSLAEYLLTHEAAKTLVTGILPTYLFSIINTILPYFISFLCQLQGLPSKGEVELSVVRKNFMYIFFNLFLVFTLLGTISSYKALLSDTTKIAPLLAKSMKSLSLFYIDLIVLQGMTMLPLQLLQIGDLSLSFWRCVLARSQQTPTKYRNQFYKPSIFQVGLILPQHLMIFIIILIYSVLSTKIMVCGLVYFFIGYWVYKYQLVYSMVHPYHSTGKVWPIVVKRICLGLFFLHLQMFGSIALEESYYPAALIIPLFPTSIIAFMYFKRNYRPLLYYIALDAIKTEGQSVEAGQEDDLESLIATSQVRKRGDSVVLNDAYEEEDDDDDLTEDGEDISREDTEVFPGEDEIANISQSTVRPRTSMRRLRRKQSTIEEEREATQSYTYPYLLDRLDGPWVGFVGDYVDTIRYRMVSRTVRERYGSVDDVEEHPEDNKEVRTEIIRKEDPRNELD</sequence>
<dbReference type="GO" id="GO:0005227">
    <property type="term" value="F:calcium-activated cation channel activity"/>
    <property type="evidence" value="ECO:0007669"/>
    <property type="project" value="InterPro"/>
</dbReference>
<dbReference type="OrthoDB" id="1689567at2759"/>
<dbReference type="PANTHER" id="PTHR13018:SF5">
    <property type="entry name" value="RE44586P"/>
    <property type="match status" value="1"/>
</dbReference>
<dbReference type="InterPro" id="IPR045122">
    <property type="entry name" value="Csc1-like"/>
</dbReference>
<evidence type="ECO:0000259" key="9">
    <source>
        <dbReference type="Pfam" id="PF02714"/>
    </source>
</evidence>
<feature type="region of interest" description="Disordered" evidence="7">
    <location>
        <begin position="872"/>
        <end position="900"/>
    </location>
</feature>
<comment type="similarity">
    <text evidence="2">Belongs to the CSC1 (TC 1.A.17) family.</text>
</comment>
<evidence type="ECO:0000259" key="10">
    <source>
        <dbReference type="Pfam" id="PF13967"/>
    </source>
</evidence>
<dbReference type="InterPro" id="IPR027815">
    <property type="entry name" value="CSC1/OSCA1-like_cyt"/>
</dbReference>
<evidence type="ECO:0000256" key="7">
    <source>
        <dbReference type="SAM" id="MobiDB-lite"/>
    </source>
</evidence>